<dbReference type="SUPFAM" id="SSF55729">
    <property type="entry name" value="Acyl-CoA N-acyltransferases (Nat)"/>
    <property type="match status" value="1"/>
</dbReference>
<dbReference type="STRING" id="1120976.SAMN03080606_03591"/>
<feature type="domain" description="N-acetyltransferase" evidence="1">
    <location>
        <begin position="2"/>
        <end position="129"/>
    </location>
</feature>
<dbReference type="GO" id="GO:0016747">
    <property type="term" value="F:acyltransferase activity, transferring groups other than amino-acyl groups"/>
    <property type="evidence" value="ECO:0007669"/>
    <property type="project" value="InterPro"/>
</dbReference>
<protein>
    <recommendedName>
        <fullName evidence="1">N-acetyltransferase domain-containing protein</fullName>
    </recommendedName>
</protein>
<sequence>MIEIKKAEPQDKQNLVKLYNELSVPFTKEDDEVLSTIVIKDRSEILGIANFKKLSNKAAEIKLIYIVPRERGSKLGDGLLRGTINFLMENGYTFVLIKTNENLNDFLLHQGLVPLNEVSLFDELEIELRSLNLNNSAFFYCNPKEFFQRKCKGSRYR</sequence>
<accession>A0A1G5KLF2</accession>
<organism evidence="2 3">
    <name type="scientific">Alkaliphilus peptidifermentans DSM 18978</name>
    <dbReference type="NCBI Taxonomy" id="1120976"/>
    <lineage>
        <taxon>Bacteria</taxon>
        <taxon>Bacillati</taxon>
        <taxon>Bacillota</taxon>
        <taxon>Clostridia</taxon>
        <taxon>Peptostreptococcales</taxon>
        <taxon>Natronincolaceae</taxon>
        <taxon>Alkaliphilus</taxon>
    </lineage>
</organism>
<name>A0A1G5KLF2_9FIRM</name>
<dbReference type="PROSITE" id="PS51186">
    <property type="entry name" value="GNAT"/>
    <property type="match status" value="1"/>
</dbReference>
<reference evidence="2 3" key="1">
    <citation type="submission" date="2016-10" db="EMBL/GenBank/DDBJ databases">
        <authorList>
            <person name="de Groot N.N."/>
        </authorList>
    </citation>
    <scope>NUCLEOTIDE SEQUENCE [LARGE SCALE GENOMIC DNA]</scope>
    <source>
        <strain evidence="2 3">DSM 18978</strain>
    </source>
</reference>
<evidence type="ECO:0000313" key="3">
    <source>
        <dbReference type="Proteomes" id="UP000198636"/>
    </source>
</evidence>
<dbReference type="Pfam" id="PF00583">
    <property type="entry name" value="Acetyltransf_1"/>
    <property type="match status" value="1"/>
</dbReference>
<dbReference type="CDD" id="cd04301">
    <property type="entry name" value="NAT_SF"/>
    <property type="match status" value="1"/>
</dbReference>
<dbReference type="RefSeq" id="WP_091546314.1">
    <property type="nucleotide sequence ID" value="NZ_FMUS01000028.1"/>
</dbReference>
<dbReference type="InterPro" id="IPR016181">
    <property type="entry name" value="Acyl_CoA_acyltransferase"/>
</dbReference>
<dbReference type="Proteomes" id="UP000198636">
    <property type="component" value="Unassembled WGS sequence"/>
</dbReference>
<gene>
    <name evidence="2" type="ORF">SAMN03080606_03591</name>
</gene>
<evidence type="ECO:0000313" key="2">
    <source>
        <dbReference type="EMBL" id="SCZ01445.1"/>
    </source>
</evidence>
<proteinExistence type="predicted"/>
<dbReference type="AlphaFoldDB" id="A0A1G5KLF2"/>
<dbReference type="EMBL" id="FMUS01000028">
    <property type="protein sequence ID" value="SCZ01445.1"/>
    <property type="molecule type" value="Genomic_DNA"/>
</dbReference>
<evidence type="ECO:0000259" key="1">
    <source>
        <dbReference type="PROSITE" id="PS51186"/>
    </source>
</evidence>
<keyword evidence="3" id="KW-1185">Reference proteome</keyword>
<dbReference type="Gene3D" id="3.40.630.30">
    <property type="match status" value="1"/>
</dbReference>
<dbReference type="InterPro" id="IPR000182">
    <property type="entry name" value="GNAT_dom"/>
</dbReference>